<keyword evidence="2" id="KW-0472">Membrane</keyword>
<sequence length="267" mass="29419">MRRLLYIFVYCVAVFGAAEAFQRLNKRVHETGIVFKDPRNNAGDSDSEHWDPYASPSDALDTAITPPRASNTIISYLHAFVAVSFLFYTLYATGAMSYSNIMLAACLTLLGGLVYLVHDAFKHRNAGSSKMDPGHVFRSPRRATRYRGSWNPGDGYTVPKETGVGNMDFQDTVYSPVDPRTYNDIQFMSASSSGANTMEAISHDMNEDASKKSPSHMTFHDCTRDRGKAPDVEGLQQCFHTTTTAGIPKGHASGPRHNALPGRLVLE</sequence>
<feature type="transmembrane region" description="Helical" evidence="2">
    <location>
        <begin position="98"/>
        <end position="118"/>
    </location>
</feature>
<keyword evidence="3" id="KW-0732">Signal</keyword>
<evidence type="ECO:0008006" key="6">
    <source>
        <dbReference type="Google" id="ProtNLM"/>
    </source>
</evidence>
<dbReference type="Proteomes" id="UP000320475">
    <property type="component" value="Unassembled WGS sequence"/>
</dbReference>
<feature type="signal peptide" evidence="3">
    <location>
        <begin position="1"/>
        <end position="20"/>
    </location>
</feature>
<name>A0A507D5X2_9FUNG</name>
<evidence type="ECO:0000256" key="2">
    <source>
        <dbReference type="SAM" id="Phobius"/>
    </source>
</evidence>
<evidence type="ECO:0000256" key="3">
    <source>
        <dbReference type="SAM" id="SignalP"/>
    </source>
</evidence>
<comment type="caution">
    <text evidence="4">The sequence shown here is derived from an EMBL/GenBank/DDBJ whole genome shotgun (WGS) entry which is preliminary data.</text>
</comment>
<keyword evidence="2" id="KW-0812">Transmembrane</keyword>
<keyword evidence="2" id="KW-1133">Transmembrane helix</keyword>
<organism evidence="4 5">
    <name type="scientific">Synchytrium endobioticum</name>
    <dbReference type="NCBI Taxonomy" id="286115"/>
    <lineage>
        <taxon>Eukaryota</taxon>
        <taxon>Fungi</taxon>
        <taxon>Fungi incertae sedis</taxon>
        <taxon>Chytridiomycota</taxon>
        <taxon>Chytridiomycota incertae sedis</taxon>
        <taxon>Chytridiomycetes</taxon>
        <taxon>Synchytriales</taxon>
        <taxon>Synchytriaceae</taxon>
        <taxon>Synchytrium</taxon>
    </lineage>
</organism>
<feature type="chain" id="PRO_5021228770" description="Copper transporter" evidence="3">
    <location>
        <begin position="21"/>
        <end position="267"/>
    </location>
</feature>
<dbReference type="VEuPathDB" id="FungiDB:SeMB42_g05364"/>
<dbReference type="AlphaFoldDB" id="A0A507D5X2"/>
<proteinExistence type="predicted"/>
<accession>A0A507D5X2</accession>
<reference evidence="4 5" key="1">
    <citation type="journal article" date="2019" name="Sci. Rep.">
        <title>Comparative genomics of chytrid fungi reveal insights into the obligate biotrophic and pathogenic lifestyle of Synchytrium endobioticum.</title>
        <authorList>
            <person name="van de Vossenberg B.T.L.H."/>
            <person name="Warris S."/>
            <person name="Nguyen H.D.T."/>
            <person name="van Gent-Pelzer M.P.E."/>
            <person name="Joly D.L."/>
            <person name="van de Geest H.C."/>
            <person name="Bonants P.J.M."/>
            <person name="Smith D.S."/>
            <person name="Levesque C.A."/>
            <person name="van der Lee T.A.J."/>
        </authorList>
    </citation>
    <scope>NUCLEOTIDE SEQUENCE [LARGE SCALE GENOMIC DNA]</scope>
    <source>
        <strain evidence="4 5">LEV6574</strain>
    </source>
</reference>
<feature type="transmembrane region" description="Helical" evidence="2">
    <location>
        <begin position="73"/>
        <end position="91"/>
    </location>
</feature>
<protein>
    <recommendedName>
        <fullName evidence="6">Copper transporter</fullName>
    </recommendedName>
</protein>
<evidence type="ECO:0000313" key="5">
    <source>
        <dbReference type="Proteomes" id="UP000320475"/>
    </source>
</evidence>
<gene>
    <name evidence="4" type="ORF">SeLEV6574_g02942</name>
</gene>
<evidence type="ECO:0000256" key="1">
    <source>
        <dbReference type="SAM" id="MobiDB-lite"/>
    </source>
</evidence>
<feature type="region of interest" description="Disordered" evidence="1">
    <location>
        <begin position="244"/>
        <end position="267"/>
    </location>
</feature>
<evidence type="ECO:0000313" key="4">
    <source>
        <dbReference type="EMBL" id="TPX46922.1"/>
    </source>
</evidence>
<dbReference type="EMBL" id="QEAM01000090">
    <property type="protein sequence ID" value="TPX46922.1"/>
    <property type="molecule type" value="Genomic_DNA"/>
</dbReference>